<feature type="binding site" evidence="4">
    <location>
        <begin position="130"/>
        <end position="131"/>
    </location>
    <ligand>
        <name>substrate</name>
    </ligand>
</feature>
<feature type="active site" evidence="5">
    <location>
        <position position="54"/>
    </location>
</feature>
<dbReference type="CDD" id="cd08964">
    <property type="entry name" value="L-asparaginase_II"/>
    <property type="match status" value="1"/>
</dbReference>
<evidence type="ECO:0000256" key="5">
    <source>
        <dbReference type="PROSITE-ProRule" id="PRU10099"/>
    </source>
</evidence>
<evidence type="ECO:0000256" key="4">
    <source>
        <dbReference type="PIRSR" id="PIRSR001220-2"/>
    </source>
</evidence>
<dbReference type="InterPro" id="IPR040919">
    <property type="entry name" value="Asparaginase_C"/>
</dbReference>
<proteinExistence type="inferred from homology"/>
<accession>A0A6J4MLT8</accession>
<dbReference type="PROSITE" id="PS51732">
    <property type="entry name" value="ASN_GLN_ASE_3"/>
    <property type="match status" value="1"/>
</dbReference>
<protein>
    <submittedName>
        <fullName evidence="10">L-asparaginase</fullName>
        <ecNumber evidence="10">3.5.1.1</ecNumber>
    </submittedName>
</protein>
<feature type="signal peptide" evidence="7">
    <location>
        <begin position="1"/>
        <end position="33"/>
    </location>
</feature>
<dbReference type="PROSITE" id="PS00917">
    <property type="entry name" value="ASN_GLN_ASE_2"/>
    <property type="match status" value="1"/>
</dbReference>
<evidence type="ECO:0000259" key="9">
    <source>
        <dbReference type="Pfam" id="PF17763"/>
    </source>
</evidence>
<feature type="chain" id="PRO_5026936966" evidence="7">
    <location>
        <begin position="34"/>
        <end position="365"/>
    </location>
</feature>
<dbReference type="EMBL" id="CADCTU010000881">
    <property type="protein sequence ID" value="CAA9361023.1"/>
    <property type="molecule type" value="Genomic_DNA"/>
</dbReference>
<feature type="domain" description="L-asparaginase N-terminal" evidence="8">
    <location>
        <begin position="46"/>
        <end position="233"/>
    </location>
</feature>
<dbReference type="PANTHER" id="PTHR11707:SF28">
    <property type="entry name" value="60 KDA LYSOPHOSPHOLIPASE"/>
    <property type="match status" value="1"/>
</dbReference>
<dbReference type="GO" id="GO:0006528">
    <property type="term" value="P:asparagine metabolic process"/>
    <property type="evidence" value="ECO:0007669"/>
    <property type="project" value="InterPro"/>
</dbReference>
<dbReference type="Pfam" id="PF00710">
    <property type="entry name" value="Asparaginase"/>
    <property type="match status" value="1"/>
</dbReference>
<feature type="active site" description="O-isoaspartyl threonine intermediate" evidence="3">
    <location>
        <position position="54"/>
    </location>
</feature>
<dbReference type="InterPro" id="IPR027475">
    <property type="entry name" value="Asparaginase/glutaminase_AS2"/>
</dbReference>
<dbReference type="InterPro" id="IPR027474">
    <property type="entry name" value="L-asparaginase_N"/>
</dbReference>
<evidence type="ECO:0000256" key="2">
    <source>
        <dbReference type="ARBA" id="ARBA00022801"/>
    </source>
</evidence>
<feature type="domain" description="Asparaginase/glutaminase C-terminal" evidence="9">
    <location>
        <begin position="250"/>
        <end position="361"/>
    </location>
</feature>
<dbReference type="Gene3D" id="3.40.50.40">
    <property type="match status" value="1"/>
</dbReference>
<dbReference type="FunFam" id="3.40.50.1170:FF:000001">
    <property type="entry name" value="L-asparaginase 2"/>
    <property type="match status" value="1"/>
</dbReference>
<evidence type="ECO:0000256" key="7">
    <source>
        <dbReference type="SAM" id="SignalP"/>
    </source>
</evidence>
<feature type="active site" evidence="6">
    <location>
        <position position="130"/>
    </location>
</feature>
<dbReference type="Pfam" id="PF17763">
    <property type="entry name" value="Asparaginase_C"/>
    <property type="match status" value="1"/>
</dbReference>
<gene>
    <name evidence="10" type="ORF">AVDCRST_MAG11-4118</name>
</gene>
<dbReference type="SMART" id="SM00870">
    <property type="entry name" value="Asparaginase"/>
    <property type="match status" value="1"/>
</dbReference>
<sequence>MSGRWEASGGRRAAVRRRGLLARVCAGCLTVLAAAPGAAQSARPQVHLVATGGTIASTNYYSGEPGKVGVEALVAAVPSLDSLALVSAEQFANVASSAVTPAMWLALARGIADTLRARPALSGVVVTHGTDTMEETAYFLDLAVADPRPVVVTGAMRPADGVGIDGPANLRNAVRLAAAPAARGRGAMIVMNDEILAARDASKTHTVRPSAFAAPSRGDLGVADPEGIVFHRAARRAPTFDLAAVRALPRVDIVTSYAGADGVEVDALVAAGAKGIVVAATGRGSIPPRQREAVRRAAAKGVVVVVGSRTGAGSVAVRDRTRRPGDPPTVGSGDLTPPKARVLLMLALTRTADPAAVAGIFEAHQ</sequence>
<dbReference type="PANTHER" id="PTHR11707">
    <property type="entry name" value="L-ASPARAGINASE"/>
    <property type="match status" value="1"/>
</dbReference>
<dbReference type="InterPro" id="IPR004550">
    <property type="entry name" value="AsnASE_II"/>
</dbReference>
<name>A0A6J4MLT8_9BACT</name>
<dbReference type="InterPro" id="IPR037152">
    <property type="entry name" value="L-asparaginase_N_sf"/>
</dbReference>
<dbReference type="PROSITE" id="PS00144">
    <property type="entry name" value="ASN_GLN_ASE_1"/>
    <property type="match status" value="1"/>
</dbReference>
<evidence type="ECO:0000259" key="8">
    <source>
        <dbReference type="Pfam" id="PF00710"/>
    </source>
</evidence>
<reference evidence="10" key="1">
    <citation type="submission" date="2020-02" db="EMBL/GenBank/DDBJ databases">
        <authorList>
            <person name="Meier V. D."/>
        </authorList>
    </citation>
    <scope>NUCLEOTIDE SEQUENCE</scope>
    <source>
        <strain evidence="10">AVDCRST_MAG11</strain>
    </source>
</reference>
<dbReference type="GO" id="GO:0004067">
    <property type="term" value="F:asparaginase activity"/>
    <property type="evidence" value="ECO:0007669"/>
    <property type="project" value="UniProtKB-UniRule"/>
</dbReference>
<dbReference type="EC" id="3.5.1.1" evidence="10"/>
<dbReference type="PIRSF" id="PIRSF500176">
    <property type="entry name" value="L_ASNase"/>
    <property type="match status" value="1"/>
</dbReference>
<dbReference type="AlphaFoldDB" id="A0A6J4MLT8"/>
<dbReference type="PIRSF" id="PIRSF001220">
    <property type="entry name" value="L-ASNase_gatD"/>
    <property type="match status" value="1"/>
</dbReference>
<dbReference type="SFLD" id="SFLDS00057">
    <property type="entry name" value="Glutaminase/Asparaginase"/>
    <property type="match status" value="1"/>
</dbReference>
<comment type="similarity">
    <text evidence="1">Belongs to the asparaginase 1 family.</text>
</comment>
<evidence type="ECO:0000313" key="10">
    <source>
        <dbReference type="EMBL" id="CAA9361023.1"/>
    </source>
</evidence>
<dbReference type="SUPFAM" id="SSF53774">
    <property type="entry name" value="Glutaminase/Asparaginase"/>
    <property type="match status" value="1"/>
</dbReference>
<feature type="binding site" evidence="4">
    <location>
        <position position="96"/>
    </location>
    <ligand>
        <name>substrate</name>
    </ligand>
</feature>
<evidence type="ECO:0000256" key="1">
    <source>
        <dbReference type="ARBA" id="ARBA00010518"/>
    </source>
</evidence>
<keyword evidence="7" id="KW-0732">Signal</keyword>
<keyword evidence="2 10" id="KW-0378">Hydrolase</keyword>
<evidence type="ECO:0000256" key="6">
    <source>
        <dbReference type="PROSITE-ProRule" id="PRU10100"/>
    </source>
</evidence>
<evidence type="ECO:0000256" key="3">
    <source>
        <dbReference type="PIRSR" id="PIRSR001220-1"/>
    </source>
</evidence>
<dbReference type="InterPro" id="IPR036152">
    <property type="entry name" value="Asp/glu_Ase-like_sf"/>
</dbReference>
<dbReference type="InterPro" id="IPR027473">
    <property type="entry name" value="L-asparaginase_C"/>
</dbReference>
<dbReference type="Gene3D" id="3.40.50.1170">
    <property type="entry name" value="L-asparaginase, N-terminal domain"/>
    <property type="match status" value="1"/>
</dbReference>
<dbReference type="PRINTS" id="PR00139">
    <property type="entry name" value="ASNGLNASE"/>
</dbReference>
<dbReference type="InterPro" id="IPR020827">
    <property type="entry name" value="Asparaginase/glutaminase_AS1"/>
</dbReference>
<dbReference type="InterPro" id="IPR006034">
    <property type="entry name" value="Asparaginase/glutaminase-like"/>
</dbReference>
<organism evidence="10">
    <name type="scientific">uncultured Gemmatimonadaceae bacterium</name>
    <dbReference type="NCBI Taxonomy" id="246130"/>
    <lineage>
        <taxon>Bacteria</taxon>
        <taxon>Pseudomonadati</taxon>
        <taxon>Gemmatimonadota</taxon>
        <taxon>Gemmatimonadia</taxon>
        <taxon>Gemmatimonadales</taxon>
        <taxon>Gemmatimonadaceae</taxon>
        <taxon>environmental samples</taxon>
    </lineage>
</organism>